<dbReference type="InterPro" id="IPR016032">
    <property type="entry name" value="Sig_transdc_resp-reg_C-effctor"/>
</dbReference>
<protein>
    <submittedName>
        <fullName evidence="5">LuxR family transcriptional regulator</fullName>
    </submittedName>
</protein>
<dbReference type="InterPro" id="IPR036693">
    <property type="entry name" value="TF_LuxR_autoind-bd_dom_sf"/>
</dbReference>
<dbReference type="SUPFAM" id="SSF75516">
    <property type="entry name" value="Pheromone-binding domain of LuxR-like quorum-sensing transcription factors"/>
    <property type="match status" value="1"/>
</dbReference>
<dbReference type="SMART" id="SM00421">
    <property type="entry name" value="HTH_LUXR"/>
    <property type="match status" value="1"/>
</dbReference>
<dbReference type="Proteomes" id="UP000270261">
    <property type="component" value="Unassembled WGS sequence"/>
</dbReference>
<evidence type="ECO:0000313" key="5">
    <source>
        <dbReference type="EMBL" id="RRN44573.1"/>
    </source>
</evidence>
<dbReference type="InterPro" id="IPR005143">
    <property type="entry name" value="TF_LuxR_autoind-bd_dom"/>
</dbReference>
<name>A0A3R8MR52_9BURK</name>
<organism evidence="5 6">
    <name type="scientific">Lautropia dentalis</name>
    <dbReference type="NCBI Taxonomy" id="2490857"/>
    <lineage>
        <taxon>Bacteria</taxon>
        <taxon>Pseudomonadati</taxon>
        <taxon>Pseudomonadota</taxon>
        <taxon>Betaproteobacteria</taxon>
        <taxon>Burkholderiales</taxon>
        <taxon>Burkholderiaceae</taxon>
        <taxon>Lautropia</taxon>
    </lineage>
</organism>
<dbReference type="GO" id="GO:0006355">
    <property type="term" value="P:regulation of DNA-templated transcription"/>
    <property type="evidence" value="ECO:0007669"/>
    <property type="project" value="InterPro"/>
</dbReference>
<evidence type="ECO:0000256" key="2">
    <source>
        <dbReference type="ARBA" id="ARBA00023125"/>
    </source>
</evidence>
<keyword evidence="3" id="KW-0804">Transcription</keyword>
<dbReference type="SUPFAM" id="SSF46894">
    <property type="entry name" value="C-terminal effector domain of the bipartite response regulators"/>
    <property type="match status" value="1"/>
</dbReference>
<dbReference type="Gene3D" id="3.30.450.80">
    <property type="entry name" value="Transcription factor LuxR-like, autoinducer-binding domain"/>
    <property type="match status" value="1"/>
</dbReference>
<keyword evidence="6" id="KW-1185">Reference proteome</keyword>
<keyword evidence="1" id="KW-0805">Transcription regulation</keyword>
<dbReference type="InterPro" id="IPR000792">
    <property type="entry name" value="Tscrpt_reg_LuxR_C"/>
</dbReference>
<dbReference type="GO" id="GO:0003677">
    <property type="term" value="F:DNA binding"/>
    <property type="evidence" value="ECO:0007669"/>
    <property type="project" value="UniProtKB-KW"/>
</dbReference>
<dbReference type="Pfam" id="PF03472">
    <property type="entry name" value="Autoind_bind"/>
    <property type="match status" value="1"/>
</dbReference>
<gene>
    <name evidence="5" type="ORF">EHV23_15000</name>
</gene>
<reference evidence="5 6" key="1">
    <citation type="submission" date="2018-11" db="EMBL/GenBank/DDBJ databases">
        <title>Genome sequencing of Lautropia sp. KCOM 2505 (= ChDC F240).</title>
        <authorList>
            <person name="Kook J.-K."/>
            <person name="Park S.-N."/>
            <person name="Lim Y.K."/>
        </authorList>
    </citation>
    <scope>NUCLEOTIDE SEQUENCE [LARGE SCALE GENOMIC DNA]</scope>
    <source>
        <strain evidence="5 6">KCOM 2505</strain>
    </source>
</reference>
<evidence type="ECO:0000256" key="3">
    <source>
        <dbReference type="ARBA" id="ARBA00023163"/>
    </source>
</evidence>
<dbReference type="OrthoDB" id="9774661at2"/>
<evidence type="ECO:0000256" key="1">
    <source>
        <dbReference type="ARBA" id="ARBA00023015"/>
    </source>
</evidence>
<dbReference type="PANTHER" id="PTHR44688">
    <property type="entry name" value="DNA-BINDING TRANSCRIPTIONAL ACTIVATOR DEVR_DOSR"/>
    <property type="match status" value="1"/>
</dbReference>
<sequence>MDRWQDDLIGAVSEPSEQEVFGYIQSASRALGFDHVSYGFQAPLPLSRPRLIWHNDYPPAWQKHYMDMGYPAVDPRIIRARQSPEPFLWSAELFRDVPELWADMQTAGLAYGWTQSVLNEPGGISMLSLTRREPFTPDELDARLPRMQWLALVTHKAFSRVIRARLASDSPALTARELEVLRWTADGKSAQDIAEILLLSKNTVDFHIRNSIMKLDAPNKTAAVVRAVLLGLFQ</sequence>
<dbReference type="PROSITE" id="PS50043">
    <property type="entry name" value="HTH_LUXR_2"/>
    <property type="match status" value="1"/>
</dbReference>
<proteinExistence type="predicted"/>
<dbReference type="Gene3D" id="1.10.10.10">
    <property type="entry name" value="Winged helix-like DNA-binding domain superfamily/Winged helix DNA-binding domain"/>
    <property type="match status" value="1"/>
</dbReference>
<feature type="domain" description="HTH luxR-type" evidence="4">
    <location>
        <begin position="166"/>
        <end position="231"/>
    </location>
</feature>
<dbReference type="RefSeq" id="WP_125096763.1">
    <property type="nucleotide sequence ID" value="NZ_RRUE01000002.1"/>
</dbReference>
<dbReference type="PRINTS" id="PR00038">
    <property type="entry name" value="HTHLUXR"/>
</dbReference>
<dbReference type="AlphaFoldDB" id="A0A3R8MR52"/>
<evidence type="ECO:0000259" key="4">
    <source>
        <dbReference type="PROSITE" id="PS50043"/>
    </source>
</evidence>
<keyword evidence="2" id="KW-0238">DNA-binding</keyword>
<dbReference type="InterPro" id="IPR036388">
    <property type="entry name" value="WH-like_DNA-bd_sf"/>
</dbReference>
<dbReference type="PROSITE" id="PS00622">
    <property type="entry name" value="HTH_LUXR_1"/>
    <property type="match status" value="1"/>
</dbReference>
<dbReference type="PANTHER" id="PTHR44688:SF16">
    <property type="entry name" value="DNA-BINDING TRANSCRIPTIONAL ACTIVATOR DEVR_DOSR"/>
    <property type="match status" value="1"/>
</dbReference>
<comment type="caution">
    <text evidence="5">The sequence shown here is derived from an EMBL/GenBank/DDBJ whole genome shotgun (WGS) entry which is preliminary data.</text>
</comment>
<accession>A0A3R8MR52</accession>
<dbReference type="EMBL" id="RRUE01000002">
    <property type="protein sequence ID" value="RRN44573.1"/>
    <property type="molecule type" value="Genomic_DNA"/>
</dbReference>
<evidence type="ECO:0000313" key="6">
    <source>
        <dbReference type="Proteomes" id="UP000270261"/>
    </source>
</evidence>
<dbReference type="Pfam" id="PF00196">
    <property type="entry name" value="GerE"/>
    <property type="match status" value="1"/>
</dbReference>
<dbReference type="CDD" id="cd06170">
    <property type="entry name" value="LuxR_C_like"/>
    <property type="match status" value="1"/>
</dbReference>